<feature type="domain" description="Beta-lactamase-related" evidence="1">
    <location>
        <begin position="17"/>
        <end position="252"/>
    </location>
</feature>
<dbReference type="InterPro" id="IPR050789">
    <property type="entry name" value="Diverse_Enzym_Activities"/>
</dbReference>
<dbReference type="SUPFAM" id="SSF56601">
    <property type="entry name" value="beta-lactamase/transpeptidase-like"/>
    <property type="match status" value="1"/>
</dbReference>
<gene>
    <name evidence="2" type="ORF">GH723_08020</name>
</gene>
<dbReference type="InterPro" id="IPR001466">
    <property type="entry name" value="Beta-lactam-related"/>
</dbReference>
<protein>
    <submittedName>
        <fullName evidence="2">Serine hydrolase</fullName>
    </submittedName>
</protein>
<dbReference type="RefSeq" id="WP_153759165.1">
    <property type="nucleotide sequence ID" value="NZ_CP045851.1"/>
</dbReference>
<evidence type="ECO:0000259" key="1">
    <source>
        <dbReference type="Pfam" id="PF00144"/>
    </source>
</evidence>
<dbReference type="PANTHER" id="PTHR43283">
    <property type="entry name" value="BETA-LACTAMASE-RELATED"/>
    <property type="match status" value="1"/>
</dbReference>
<sequence>MGALDEVTSWPVDQVGAAAVLPDGSVQRAGDTDRRFPLASVTKPIVALALHVAVEEGSIGLDDPLGPPGSTVRHLLAHASGIGPDDDEVLAAPATRRIYSNRGFELLGAHLRDASGIDVATYVREAVLQPLAMTATALEGSPAHGAVGSVEDMARFAIELWRDDPTTVSRPTRDTAVSTAWPGLPGVLPGFGPQDANDWGLGFEVRGTKAPHWTPDGASARTFGHFGRSGSLVWVDPVARCALVVAGDRDFGEWAPAPWRRLGDAVLAAAT</sequence>
<proteinExistence type="predicted"/>
<dbReference type="EMBL" id="CP045851">
    <property type="protein sequence ID" value="QGG95057.1"/>
    <property type="molecule type" value="Genomic_DNA"/>
</dbReference>
<dbReference type="GO" id="GO:0016787">
    <property type="term" value="F:hydrolase activity"/>
    <property type="evidence" value="ECO:0007669"/>
    <property type="project" value="UniProtKB-KW"/>
</dbReference>
<keyword evidence="3" id="KW-1185">Reference proteome</keyword>
<name>A0A5Q2RLU8_9ACTN</name>
<accession>A0A5Q2RLU8</accession>
<dbReference type="KEGG" id="atq:GH723_08020"/>
<evidence type="ECO:0000313" key="2">
    <source>
        <dbReference type="EMBL" id="QGG95057.1"/>
    </source>
</evidence>
<dbReference type="InterPro" id="IPR012338">
    <property type="entry name" value="Beta-lactam/transpept-like"/>
</dbReference>
<keyword evidence="2" id="KW-0378">Hydrolase</keyword>
<dbReference type="Proteomes" id="UP000334019">
    <property type="component" value="Chromosome"/>
</dbReference>
<dbReference type="AlphaFoldDB" id="A0A5Q2RLU8"/>
<dbReference type="Gene3D" id="3.40.710.10">
    <property type="entry name" value="DD-peptidase/beta-lactamase superfamily"/>
    <property type="match status" value="1"/>
</dbReference>
<evidence type="ECO:0000313" key="3">
    <source>
        <dbReference type="Proteomes" id="UP000334019"/>
    </source>
</evidence>
<reference evidence="2 3" key="1">
    <citation type="submission" date="2019-11" db="EMBL/GenBank/DDBJ databases">
        <authorList>
            <person name="He Y."/>
        </authorList>
    </citation>
    <scope>NUCLEOTIDE SEQUENCE [LARGE SCALE GENOMIC DNA]</scope>
    <source>
        <strain evidence="2 3">SCSIO 58843</strain>
    </source>
</reference>
<organism evidence="2 3">
    <name type="scientific">Actinomarinicola tropica</name>
    <dbReference type="NCBI Taxonomy" id="2789776"/>
    <lineage>
        <taxon>Bacteria</taxon>
        <taxon>Bacillati</taxon>
        <taxon>Actinomycetota</taxon>
        <taxon>Acidimicrobiia</taxon>
        <taxon>Acidimicrobiales</taxon>
        <taxon>Iamiaceae</taxon>
        <taxon>Actinomarinicola</taxon>
    </lineage>
</organism>
<dbReference type="Pfam" id="PF00144">
    <property type="entry name" value="Beta-lactamase"/>
    <property type="match status" value="1"/>
</dbReference>
<dbReference type="PANTHER" id="PTHR43283:SF15">
    <property type="entry name" value="CONSERVED PROTEIN"/>
    <property type="match status" value="1"/>
</dbReference>